<keyword evidence="8" id="KW-0862">Zinc</keyword>
<dbReference type="SMART" id="SM00647">
    <property type="entry name" value="IBR"/>
    <property type="match status" value="2"/>
</dbReference>
<keyword evidence="4" id="KW-0479">Metal-binding</keyword>
<evidence type="ECO:0000256" key="9">
    <source>
        <dbReference type="SAM" id="MobiDB-lite"/>
    </source>
</evidence>
<evidence type="ECO:0000256" key="8">
    <source>
        <dbReference type="ARBA" id="ARBA00022833"/>
    </source>
</evidence>
<sequence length="519" mass="58746">MDDQSLALTVELLRQDVTEIFGNRKGKQVEGTVNDAEFALQIYQEELAGCLVFLQDRQVAQSMGRAVHEDGHTIAVIKQEEDTAINDRRMALNLAGGRGGGGGGGGEGSQHVPRPELDEKTLHRLSKLNIDGSGGSSQTEPKSNGKYITAVAEPLSQADNSKRMAIANGAIAQFDCTACMESKVFFDIIETSCSHHYCRDCIRELFEQSFSDESLFPPRCCRQPITLSQAGGFLGGELVKRFQDKSMEYNDPSRTYCSNPVCSIYLPAETFELNNAVKCSACQHSTCVLCKKPAHSKNCVEEKLDQAFLELVRTEEWQKCFKCHSFVELRTGCYHITCRCGAQFCYLCGEQWKNCRCEKWDDNRLLERGQEVAAREQRPGDGPLRRVDVDRMVMQIRERHECNHSGRWERINGRHQCEEYSTGYEGGTSKQNPSSKFEVIRYPRFGPFQDSWLREDLQPERENDQDWKGIKEMATKQDGPWPARPVFSHGDLNPFNILVCGDEVVGLVDWECAGWYPYY</sequence>
<dbReference type="InterPro" id="IPR017907">
    <property type="entry name" value="Znf_RING_CS"/>
</dbReference>
<dbReference type="GO" id="GO:0016567">
    <property type="term" value="P:protein ubiquitination"/>
    <property type="evidence" value="ECO:0007669"/>
    <property type="project" value="InterPro"/>
</dbReference>
<evidence type="ECO:0000256" key="7">
    <source>
        <dbReference type="ARBA" id="ARBA00022786"/>
    </source>
</evidence>
<evidence type="ECO:0000256" key="4">
    <source>
        <dbReference type="ARBA" id="ARBA00022723"/>
    </source>
</evidence>
<proteinExistence type="predicted"/>
<dbReference type="Gene3D" id="3.30.40.10">
    <property type="entry name" value="Zinc/RING finger domain, C3HC4 (zinc finger)"/>
    <property type="match status" value="1"/>
</dbReference>
<feature type="region of interest" description="Disordered" evidence="9">
    <location>
        <begin position="95"/>
        <end position="118"/>
    </location>
</feature>
<dbReference type="VEuPathDB" id="FungiDB:EMCG_05056"/>
<name>A0A0G2J6R0_9EURO</name>
<dbReference type="OrthoDB" id="9977870at2759"/>
<keyword evidence="3" id="KW-0808">Transferase</keyword>
<reference evidence="12" key="1">
    <citation type="journal article" date="2015" name="PLoS Genet.">
        <title>The dynamic genome and transcriptome of the human fungal pathogen Blastomyces and close relative Emmonsia.</title>
        <authorList>
            <person name="Munoz J.F."/>
            <person name="Gauthier G.M."/>
            <person name="Desjardins C.A."/>
            <person name="Gallo J.E."/>
            <person name="Holder J."/>
            <person name="Sullivan T.D."/>
            <person name="Marty A.J."/>
            <person name="Carmen J.C."/>
            <person name="Chen Z."/>
            <person name="Ding L."/>
            <person name="Gujja S."/>
            <person name="Magrini V."/>
            <person name="Misas E."/>
            <person name="Mitreva M."/>
            <person name="Priest M."/>
            <person name="Saif S."/>
            <person name="Whiston E.A."/>
            <person name="Young S."/>
            <person name="Zeng Q."/>
            <person name="Goldman W.E."/>
            <person name="Mardis E.R."/>
            <person name="Taylor J.W."/>
            <person name="McEwen J.G."/>
            <person name="Clay O.K."/>
            <person name="Klein B.S."/>
            <person name="Cuomo C.A."/>
        </authorList>
    </citation>
    <scope>NUCLEOTIDE SEQUENCE [LARGE SCALE GENOMIC DNA]</scope>
    <source>
        <strain evidence="12">UAMH 3008</strain>
    </source>
</reference>
<dbReference type="Gene3D" id="3.90.1200.10">
    <property type="match status" value="1"/>
</dbReference>
<dbReference type="CDD" id="cd20335">
    <property type="entry name" value="BRcat_RBR"/>
    <property type="match status" value="1"/>
</dbReference>
<dbReference type="InterPro" id="IPR044066">
    <property type="entry name" value="TRIAD_supradom"/>
</dbReference>
<comment type="caution">
    <text evidence="11">The sequence shown here is derived from an EMBL/GenBank/DDBJ whole genome shotgun (WGS) entry which is preliminary data.</text>
</comment>
<dbReference type="InterPro" id="IPR002575">
    <property type="entry name" value="Aminoglycoside_PTrfase"/>
</dbReference>
<dbReference type="Pfam" id="PF01636">
    <property type="entry name" value="APH"/>
    <property type="match status" value="1"/>
</dbReference>
<evidence type="ECO:0000256" key="5">
    <source>
        <dbReference type="ARBA" id="ARBA00022737"/>
    </source>
</evidence>
<gene>
    <name evidence="11" type="ORF">EMCG_05056</name>
</gene>
<dbReference type="InterPro" id="IPR031127">
    <property type="entry name" value="E3_UB_ligase_RBR"/>
</dbReference>
<dbReference type="SUPFAM" id="SSF56112">
    <property type="entry name" value="Protein kinase-like (PK-like)"/>
    <property type="match status" value="1"/>
</dbReference>
<dbReference type="PROSITE" id="PS00518">
    <property type="entry name" value="ZF_RING_1"/>
    <property type="match status" value="1"/>
</dbReference>
<keyword evidence="6" id="KW-0863">Zinc-finger</keyword>
<accession>A0A0G2J6R0</accession>
<organism evidence="11 12">
    <name type="scientific">[Emmonsia] crescens</name>
    <dbReference type="NCBI Taxonomy" id="73230"/>
    <lineage>
        <taxon>Eukaryota</taxon>
        <taxon>Fungi</taxon>
        <taxon>Dikarya</taxon>
        <taxon>Ascomycota</taxon>
        <taxon>Pezizomycotina</taxon>
        <taxon>Eurotiomycetes</taxon>
        <taxon>Eurotiomycetidae</taxon>
        <taxon>Onygenales</taxon>
        <taxon>Ajellomycetaceae</taxon>
        <taxon>Emergomyces</taxon>
    </lineage>
</organism>
<dbReference type="Proteomes" id="UP000034164">
    <property type="component" value="Unassembled WGS sequence"/>
</dbReference>
<dbReference type="GO" id="GO:0008270">
    <property type="term" value="F:zinc ion binding"/>
    <property type="evidence" value="ECO:0007669"/>
    <property type="project" value="UniProtKB-KW"/>
</dbReference>
<dbReference type="Gene3D" id="1.20.120.1750">
    <property type="match status" value="1"/>
</dbReference>
<dbReference type="PANTHER" id="PTHR11685">
    <property type="entry name" value="RBR FAMILY RING FINGER AND IBR DOMAIN-CONTAINING"/>
    <property type="match status" value="1"/>
</dbReference>
<dbReference type="InterPro" id="IPR002867">
    <property type="entry name" value="IBR_dom"/>
</dbReference>
<dbReference type="EC" id="2.3.2.31" evidence="2"/>
<evidence type="ECO:0000256" key="1">
    <source>
        <dbReference type="ARBA" id="ARBA00001798"/>
    </source>
</evidence>
<dbReference type="CDD" id="cd22584">
    <property type="entry name" value="Rcat_RBR_unk"/>
    <property type="match status" value="1"/>
</dbReference>
<evidence type="ECO:0000259" key="10">
    <source>
        <dbReference type="PROSITE" id="PS51873"/>
    </source>
</evidence>
<dbReference type="AlphaFoldDB" id="A0A0G2J6R0"/>
<dbReference type="Pfam" id="PF01485">
    <property type="entry name" value="IBR"/>
    <property type="match status" value="2"/>
</dbReference>
<keyword evidence="7" id="KW-0833">Ubl conjugation pathway</keyword>
<dbReference type="PROSITE" id="PS51873">
    <property type="entry name" value="TRIAD"/>
    <property type="match status" value="1"/>
</dbReference>
<evidence type="ECO:0000313" key="12">
    <source>
        <dbReference type="Proteomes" id="UP000034164"/>
    </source>
</evidence>
<feature type="compositionally biased region" description="Gly residues" evidence="9">
    <location>
        <begin position="96"/>
        <end position="108"/>
    </location>
</feature>
<dbReference type="InterPro" id="IPR013083">
    <property type="entry name" value="Znf_RING/FYVE/PHD"/>
</dbReference>
<dbReference type="InterPro" id="IPR011009">
    <property type="entry name" value="Kinase-like_dom_sf"/>
</dbReference>
<evidence type="ECO:0000313" key="11">
    <source>
        <dbReference type="EMBL" id="KKZ60246.1"/>
    </source>
</evidence>
<dbReference type="EMBL" id="LCZI01001576">
    <property type="protein sequence ID" value="KKZ60246.1"/>
    <property type="molecule type" value="Genomic_DNA"/>
</dbReference>
<feature type="domain" description="RING-type" evidence="10">
    <location>
        <begin position="172"/>
        <end position="366"/>
    </location>
</feature>
<protein>
    <recommendedName>
        <fullName evidence="2">RBR-type E3 ubiquitin transferase</fullName>
        <ecNumber evidence="2">2.3.2.31</ecNumber>
    </recommendedName>
</protein>
<evidence type="ECO:0000256" key="3">
    <source>
        <dbReference type="ARBA" id="ARBA00022679"/>
    </source>
</evidence>
<dbReference type="SUPFAM" id="SSF57850">
    <property type="entry name" value="RING/U-box"/>
    <property type="match status" value="3"/>
</dbReference>
<evidence type="ECO:0000256" key="2">
    <source>
        <dbReference type="ARBA" id="ARBA00012251"/>
    </source>
</evidence>
<comment type="catalytic activity">
    <reaction evidence="1">
        <text>[E2 ubiquitin-conjugating enzyme]-S-ubiquitinyl-L-cysteine + [acceptor protein]-L-lysine = [E2 ubiquitin-conjugating enzyme]-L-cysteine + [acceptor protein]-N(6)-ubiquitinyl-L-lysine.</text>
        <dbReference type="EC" id="2.3.2.31"/>
    </reaction>
</comment>
<evidence type="ECO:0000256" key="6">
    <source>
        <dbReference type="ARBA" id="ARBA00022771"/>
    </source>
</evidence>
<keyword evidence="5" id="KW-0677">Repeat</keyword>
<dbReference type="GO" id="GO:0061630">
    <property type="term" value="F:ubiquitin protein ligase activity"/>
    <property type="evidence" value="ECO:0007669"/>
    <property type="project" value="UniProtKB-EC"/>
</dbReference>